<evidence type="ECO:0000313" key="1">
    <source>
        <dbReference type="EMBL" id="CAG8472791.1"/>
    </source>
</evidence>
<accession>A0ACA9KHY9</accession>
<comment type="caution">
    <text evidence="1">The sequence shown here is derived from an EMBL/GenBank/DDBJ whole genome shotgun (WGS) entry which is preliminary data.</text>
</comment>
<organism evidence="1 2">
    <name type="scientific">Dentiscutata heterogama</name>
    <dbReference type="NCBI Taxonomy" id="1316150"/>
    <lineage>
        <taxon>Eukaryota</taxon>
        <taxon>Fungi</taxon>
        <taxon>Fungi incertae sedis</taxon>
        <taxon>Mucoromycota</taxon>
        <taxon>Glomeromycotina</taxon>
        <taxon>Glomeromycetes</taxon>
        <taxon>Diversisporales</taxon>
        <taxon>Gigasporaceae</taxon>
        <taxon>Dentiscutata</taxon>
    </lineage>
</organism>
<dbReference type="Proteomes" id="UP000789702">
    <property type="component" value="Unassembled WGS sequence"/>
</dbReference>
<gene>
    <name evidence="1" type="ORF">DHETER_LOCUS1792</name>
</gene>
<reference evidence="1" key="1">
    <citation type="submission" date="2021-06" db="EMBL/GenBank/DDBJ databases">
        <authorList>
            <person name="Kallberg Y."/>
            <person name="Tangrot J."/>
            <person name="Rosling A."/>
        </authorList>
    </citation>
    <scope>NUCLEOTIDE SEQUENCE</scope>
    <source>
        <strain evidence="1">IL203A</strain>
    </source>
</reference>
<proteinExistence type="predicted"/>
<protein>
    <submittedName>
        <fullName evidence="1">13599_t:CDS:1</fullName>
    </submittedName>
</protein>
<name>A0ACA9KHY9_9GLOM</name>
<sequence>MEILTDDAHDMDDDNVDKFTLSISNLVGVCLKSQRQKNANETLVNTNKVSRIGTDKNLTSQEEMVGMNKGGGNDQNKHSLLTTSHNVESLNSENMVDHAHHENRSRHCGACGQIGHNARTCNLNFSSKDHHENVNQSPLQIVDDNVGVNDHTNNKICRCGTCGQVGHNARTCNSKSSS</sequence>
<evidence type="ECO:0000313" key="2">
    <source>
        <dbReference type="Proteomes" id="UP000789702"/>
    </source>
</evidence>
<dbReference type="EMBL" id="CAJVPU010001150">
    <property type="protein sequence ID" value="CAG8472791.1"/>
    <property type="molecule type" value="Genomic_DNA"/>
</dbReference>
<keyword evidence="2" id="KW-1185">Reference proteome</keyword>